<dbReference type="Gene3D" id="1.10.1280.10">
    <property type="entry name" value="Di-copper center containing domain from catechol oxidase"/>
    <property type="match status" value="1"/>
</dbReference>
<feature type="signal peptide" evidence="4">
    <location>
        <begin position="1"/>
        <end position="20"/>
    </location>
</feature>
<dbReference type="PROSITE" id="PS00498">
    <property type="entry name" value="TYROSINASE_2"/>
    <property type="match status" value="1"/>
</dbReference>
<feature type="chain" id="PRO_5003460526" description="Tyrosinase copper-binding domain-containing protein" evidence="4">
    <location>
        <begin position="21"/>
        <end position="550"/>
    </location>
</feature>
<evidence type="ECO:0000256" key="1">
    <source>
        <dbReference type="ARBA" id="ARBA00022723"/>
    </source>
</evidence>
<feature type="domain" description="Tyrosinase copper-binding" evidence="5">
    <location>
        <begin position="114"/>
        <end position="131"/>
    </location>
</feature>
<dbReference type="GO" id="GO:0016491">
    <property type="term" value="F:oxidoreductase activity"/>
    <property type="evidence" value="ECO:0007669"/>
    <property type="project" value="UniProtKB-KW"/>
</dbReference>
<dbReference type="Proteomes" id="UP000009038">
    <property type="component" value="Unassembled WGS sequence"/>
</dbReference>
<evidence type="ECO:0000313" key="7">
    <source>
        <dbReference type="EMBL" id="EHA20926.1"/>
    </source>
</evidence>
<feature type="domain" description="Tyrosinase copper-binding" evidence="6">
    <location>
        <begin position="305"/>
        <end position="316"/>
    </location>
</feature>
<evidence type="ECO:0000256" key="4">
    <source>
        <dbReference type="SAM" id="SignalP"/>
    </source>
</evidence>
<dbReference type="STRING" id="380704.G3Y817"/>
<dbReference type="Pfam" id="PF00264">
    <property type="entry name" value="Tyrosinase"/>
    <property type="match status" value="1"/>
</dbReference>
<keyword evidence="4" id="KW-0732">Signal</keyword>
<dbReference type="GO" id="GO:0046872">
    <property type="term" value="F:metal ion binding"/>
    <property type="evidence" value="ECO:0007669"/>
    <property type="project" value="UniProtKB-KW"/>
</dbReference>
<evidence type="ECO:0000256" key="2">
    <source>
        <dbReference type="ARBA" id="ARBA00023002"/>
    </source>
</evidence>
<dbReference type="InterPro" id="IPR050316">
    <property type="entry name" value="Tyrosinase/Hemocyanin"/>
</dbReference>
<dbReference type="HOGENOM" id="CLU_035914_0_1_1"/>
<dbReference type="PROSITE" id="PS00497">
    <property type="entry name" value="TYROSINASE_1"/>
    <property type="match status" value="1"/>
</dbReference>
<dbReference type="SUPFAM" id="SSF48056">
    <property type="entry name" value="Di-copper centre-containing domain"/>
    <property type="match status" value="1"/>
</dbReference>
<evidence type="ECO:0000256" key="3">
    <source>
        <dbReference type="ARBA" id="ARBA00023008"/>
    </source>
</evidence>
<keyword evidence="2" id="KW-0560">Oxidoreductase</keyword>
<proteinExistence type="predicted"/>
<dbReference type="PANTHER" id="PTHR11474:SF125">
    <property type="entry name" value="N-ACETYL-6-HYDROXYTRYPTOPHAN OXIDASE IVOB-RELATED"/>
    <property type="match status" value="1"/>
</dbReference>
<evidence type="ECO:0000259" key="6">
    <source>
        <dbReference type="PROSITE" id="PS00498"/>
    </source>
</evidence>
<sequence length="550" mass="60147">MRLSILCAAIAALTVTPVSAATQDPVDVLASQALATKRAYLAAEGSSNSSCNINNAAVRKEWGSLAPEDRKKYTDAVLCLMSKPPRSDPNWAPGARNRFDDFVAVHINQTLYIHGTGNFLTWHRYFTWAYENALRTECGYDGYQPYWAWNKYAANPINSPVFDGTEYSMSGNGDFVPHNGTPATDYTIIPPGVGGGCVRNGPFANMTVNLGPVDPTLQIPGLVAQNGSGLDYNPRCLRRDISPWTALGWTKSSDVMSLIEKCDNISCFEWTMQGFFEEGFLGVHTAGHFTIGGDPGGDLYTSPGDPAFYVHHAMIDRVFWIWQNLNPANRTYVVKGPDFIDGLIASPNTTIHDLLYMGNLTVSREIYDVLDTTAGTPLIPQRELNDIVILCIHSEQIELFFHDNKTMPCRGSPSNPARRSGALRRWFCCGGPILREWSWAADAGAERIAASTGSQRRENTCSSCGVDLGLARAGGWYGPTVGAQDDAPQVLVGGTSIAHSCHPRSGNTWRRSTILDGKLKLMAEGVRISEPQRVTLYVGNVSSWIPEAPR</sequence>
<keyword evidence="3" id="KW-0186">Copper</keyword>
<dbReference type="OrthoDB" id="6132182at2759"/>
<organism evidence="7 8">
    <name type="scientific">Aspergillus niger (strain ATCC 1015 / CBS 113.46 / FGSC A1144 / LSHB Ac4 / NCTC 3858a / NRRL 328 / USDA 3528.7)</name>
    <dbReference type="NCBI Taxonomy" id="380704"/>
    <lineage>
        <taxon>Eukaryota</taxon>
        <taxon>Fungi</taxon>
        <taxon>Dikarya</taxon>
        <taxon>Ascomycota</taxon>
        <taxon>Pezizomycotina</taxon>
        <taxon>Eurotiomycetes</taxon>
        <taxon>Eurotiomycetidae</taxon>
        <taxon>Eurotiales</taxon>
        <taxon>Aspergillaceae</taxon>
        <taxon>Aspergillus</taxon>
        <taxon>Aspergillus subgen. Circumdati</taxon>
    </lineage>
</organism>
<evidence type="ECO:0000313" key="8">
    <source>
        <dbReference type="Proteomes" id="UP000009038"/>
    </source>
</evidence>
<dbReference type="PANTHER" id="PTHR11474">
    <property type="entry name" value="TYROSINASE FAMILY MEMBER"/>
    <property type="match status" value="1"/>
</dbReference>
<dbReference type="InterPro" id="IPR008922">
    <property type="entry name" value="Di-copper_centre_dom_sf"/>
</dbReference>
<keyword evidence="1" id="KW-0479">Metal-binding</keyword>
<comment type="caution">
    <text evidence="7">The sequence shown here is derived from an EMBL/GenBank/DDBJ whole genome shotgun (WGS) entry which is preliminary data.</text>
</comment>
<protein>
    <recommendedName>
        <fullName evidence="5 6">Tyrosinase copper-binding domain-containing protein</fullName>
    </recommendedName>
</protein>
<dbReference type="InterPro" id="IPR002227">
    <property type="entry name" value="Tyrosinase_Cu-bd"/>
</dbReference>
<dbReference type="VEuPathDB" id="FungiDB:ASPNIDRAFT2_1124935"/>
<dbReference type="EMBL" id="ACJE01000015">
    <property type="protein sequence ID" value="EHA20926.1"/>
    <property type="molecule type" value="Genomic_DNA"/>
</dbReference>
<dbReference type="AlphaFoldDB" id="G3Y817"/>
<name>G3Y817_ASPNA</name>
<accession>G3Y817</accession>
<dbReference type="PRINTS" id="PR00092">
    <property type="entry name" value="TYROSINASE"/>
</dbReference>
<reference evidence="7 8" key="1">
    <citation type="journal article" date="2011" name="Genome Res.">
        <title>Comparative genomics of citric-acid-producing Aspergillus niger ATCC 1015 versus enzyme-producing CBS 513.88.</title>
        <authorList>
            <person name="Andersen M.R."/>
            <person name="Salazar M.P."/>
            <person name="Schaap P.J."/>
            <person name="van de Vondervoort P.J."/>
            <person name="Culley D."/>
            <person name="Thykaer J."/>
            <person name="Frisvad J.C."/>
            <person name="Nielsen K.F."/>
            <person name="Albang R."/>
            <person name="Albermann K."/>
            <person name="Berka R.M."/>
            <person name="Braus G.H."/>
            <person name="Braus-Stromeyer S.A."/>
            <person name="Corrochano L.M."/>
            <person name="Dai Z."/>
            <person name="van Dijck P.W."/>
            <person name="Hofmann G."/>
            <person name="Lasure L.L."/>
            <person name="Magnuson J.K."/>
            <person name="Menke H."/>
            <person name="Meijer M."/>
            <person name="Meijer S.L."/>
            <person name="Nielsen J.B."/>
            <person name="Nielsen M.L."/>
            <person name="van Ooyen A.J."/>
            <person name="Pel H.J."/>
            <person name="Poulsen L."/>
            <person name="Samson R.A."/>
            <person name="Stam H."/>
            <person name="Tsang A."/>
            <person name="van den Brink J.M."/>
            <person name="Atkins A."/>
            <person name="Aerts A."/>
            <person name="Shapiro H."/>
            <person name="Pangilinan J."/>
            <person name="Salamov A."/>
            <person name="Lou Y."/>
            <person name="Lindquist E."/>
            <person name="Lucas S."/>
            <person name="Grimwood J."/>
            <person name="Grigoriev I.V."/>
            <person name="Kubicek C.P."/>
            <person name="Martinez D."/>
            <person name="van Peij N.N."/>
            <person name="Roubos J.A."/>
            <person name="Nielsen J."/>
            <person name="Baker S.E."/>
        </authorList>
    </citation>
    <scope>NUCLEOTIDE SEQUENCE [LARGE SCALE GENOMIC DNA]</scope>
    <source>
        <strain evidence="8">ATCC 1015 / CBS 113.46 / FGSC A1144 / LSHB Ac4 / NCTC 3858a / NRRL 328 / USDA 3528.7</strain>
    </source>
</reference>
<evidence type="ECO:0000259" key="5">
    <source>
        <dbReference type="PROSITE" id="PS00497"/>
    </source>
</evidence>
<gene>
    <name evidence="7" type="ORF">ASPNIDRAFT_45815</name>
</gene>